<evidence type="ECO:0000313" key="8">
    <source>
        <dbReference type="EMBL" id="OGI45956.1"/>
    </source>
</evidence>
<dbReference type="InterPro" id="IPR033434">
    <property type="entry name" value="MucB/RseB_N"/>
</dbReference>
<dbReference type="AlphaFoldDB" id="A0A1F6TLJ2"/>
<comment type="caution">
    <text evidence="8">The sequence shown here is derived from an EMBL/GenBank/DDBJ whole genome shotgun (WGS) entry which is preliminary data.</text>
</comment>
<organism evidence="8 9">
    <name type="scientific">Candidatus Muproteobacteria bacterium RBG_16_65_34</name>
    <dbReference type="NCBI Taxonomy" id="1817760"/>
    <lineage>
        <taxon>Bacteria</taxon>
        <taxon>Pseudomonadati</taxon>
        <taxon>Pseudomonadota</taxon>
        <taxon>Candidatus Muproteobacteria</taxon>
    </lineage>
</organism>
<dbReference type="InterPro" id="IPR038484">
    <property type="entry name" value="MucB/RseB_C_sf"/>
</dbReference>
<accession>A0A1F6TLJ2</accession>
<dbReference type="GO" id="GO:0045152">
    <property type="term" value="F:antisigma factor binding"/>
    <property type="evidence" value="ECO:0007669"/>
    <property type="project" value="TreeGrafter"/>
</dbReference>
<gene>
    <name evidence="8" type="ORF">A2151_04570</name>
</gene>
<feature type="chain" id="PRO_5009526723" description="Transcriptional regulator" evidence="5">
    <location>
        <begin position="25"/>
        <end position="324"/>
    </location>
</feature>
<keyword evidence="3 5" id="KW-0732">Signal</keyword>
<dbReference type="Gene3D" id="3.30.200.100">
    <property type="entry name" value="MucB/RseB, C-terminal domain"/>
    <property type="match status" value="1"/>
</dbReference>
<dbReference type="Pfam" id="PF03888">
    <property type="entry name" value="MucB_RseB"/>
    <property type="match status" value="1"/>
</dbReference>
<dbReference type="InterPro" id="IPR005588">
    <property type="entry name" value="MucB_RseB"/>
</dbReference>
<feature type="signal peptide" evidence="5">
    <location>
        <begin position="1"/>
        <end position="24"/>
    </location>
</feature>
<proteinExistence type="inferred from homology"/>
<dbReference type="EMBL" id="MFSU01000091">
    <property type="protein sequence ID" value="OGI45956.1"/>
    <property type="molecule type" value="Genomic_DNA"/>
</dbReference>
<evidence type="ECO:0000256" key="2">
    <source>
        <dbReference type="ARBA" id="ARBA00008150"/>
    </source>
</evidence>
<evidence type="ECO:0000259" key="7">
    <source>
        <dbReference type="Pfam" id="PF17188"/>
    </source>
</evidence>
<dbReference type="Proteomes" id="UP000178885">
    <property type="component" value="Unassembled WGS sequence"/>
</dbReference>
<dbReference type="PANTHER" id="PTHR38782:SF1">
    <property type="entry name" value="SIGMA-E FACTOR REGULATORY PROTEIN RSEB"/>
    <property type="match status" value="1"/>
</dbReference>
<dbReference type="InterPro" id="IPR033436">
    <property type="entry name" value="MucB/RseB_C"/>
</dbReference>
<feature type="domain" description="MucB/RseB C-terminal" evidence="7">
    <location>
        <begin position="224"/>
        <end position="319"/>
    </location>
</feature>
<dbReference type="Pfam" id="PF17188">
    <property type="entry name" value="MucB_RseB_C"/>
    <property type="match status" value="1"/>
</dbReference>
<evidence type="ECO:0000256" key="4">
    <source>
        <dbReference type="ARBA" id="ARBA00022764"/>
    </source>
</evidence>
<protein>
    <recommendedName>
        <fullName evidence="10">Transcriptional regulator</fullName>
    </recommendedName>
</protein>
<evidence type="ECO:0000259" key="6">
    <source>
        <dbReference type="Pfam" id="PF03888"/>
    </source>
</evidence>
<dbReference type="Gene3D" id="2.50.20.10">
    <property type="entry name" value="Lipoprotein localisation LolA/LolB/LppX"/>
    <property type="match status" value="1"/>
</dbReference>
<evidence type="ECO:0000256" key="1">
    <source>
        <dbReference type="ARBA" id="ARBA00004418"/>
    </source>
</evidence>
<feature type="domain" description="MucB/RseB N-terminal" evidence="6">
    <location>
        <begin position="28"/>
        <end position="203"/>
    </location>
</feature>
<sequence>MIPRRFALYLLPLVGLLASPPAGAGDPAHEWLMKMSRAARTLDYDGIFVYQHDTRLEAMRILHRLEKGGPQERLVALNGAAREIIRNEREVLCYLPDENSVVVEHRKADGKSFPGLVPEQLQNLDENYQIQLGKTGRIAGRTAQLVIIRPRDEYRYGYQLWADTKTGLLLKADLLDIQDKILEQVMFVQVAIGVPIPAAALKPGIAGEGYTWHRSDDAPPAPGAQNWAATRLPKGFKLTTHMVRISPVRKRPVEHLVYSDGLAAVSVFIEKLEKDAKAGIQGASRMGAVHAFGARANDHHVTAVGEVPAATAALIGGSVTPSGE</sequence>
<evidence type="ECO:0000256" key="3">
    <source>
        <dbReference type="ARBA" id="ARBA00022729"/>
    </source>
</evidence>
<evidence type="ECO:0008006" key="10">
    <source>
        <dbReference type="Google" id="ProtNLM"/>
    </source>
</evidence>
<reference evidence="8 9" key="1">
    <citation type="journal article" date="2016" name="Nat. Commun.">
        <title>Thousands of microbial genomes shed light on interconnected biogeochemical processes in an aquifer system.</title>
        <authorList>
            <person name="Anantharaman K."/>
            <person name="Brown C.T."/>
            <person name="Hug L.A."/>
            <person name="Sharon I."/>
            <person name="Castelle C.J."/>
            <person name="Probst A.J."/>
            <person name="Thomas B.C."/>
            <person name="Singh A."/>
            <person name="Wilkins M.J."/>
            <person name="Karaoz U."/>
            <person name="Brodie E.L."/>
            <person name="Williams K.H."/>
            <person name="Hubbard S.S."/>
            <person name="Banfield J.F."/>
        </authorList>
    </citation>
    <scope>NUCLEOTIDE SEQUENCE [LARGE SCALE GENOMIC DNA]</scope>
</reference>
<dbReference type="PIRSF" id="PIRSF005427">
    <property type="entry name" value="RseB"/>
    <property type="match status" value="1"/>
</dbReference>
<evidence type="ECO:0000313" key="9">
    <source>
        <dbReference type="Proteomes" id="UP000178885"/>
    </source>
</evidence>
<comment type="similarity">
    <text evidence="2">Belongs to the RseB family.</text>
</comment>
<dbReference type="GO" id="GO:0030288">
    <property type="term" value="C:outer membrane-bounded periplasmic space"/>
    <property type="evidence" value="ECO:0007669"/>
    <property type="project" value="TreeGrafter"/>
</dbReference>
<dbReference type="PANTHER" id="PTHR38782">
    <property type="match status" value="1"/>
</dbReference>
<dbReference type="CDD" id="cd16327">
    <property type="entry name" value="RseB"/>
    <property type="match status" value="1"/>
</dbReference>
<dbReference type="STRING" id="1817760.A2151_04570"/>
<comment type="subcellular location">
    <subcellularLocation>
        <location evidence="1">Periplasm</location>
    </subcellularLocation>
</comment>
<evidence type="ECO:0000256" key="5">
    <source>
        <dbReference type="SAM" id="SignalP"/>
    </source>
</evidence>
<keyword evidence="4" id="KW-0574">Periplasm</keyword>
<dbReference type="GO" id="GO:0032885">
    <property type="term" value="P:regulation of polysaccharide biosynthetic process"/>
    <property type="evidence" value="ECO:0007669"/>
    <property type="project" value="TreeGrafter"/>
</dbReference>
<name>A0A1F6TLJ2_9PROT</name>